<dbReference type="Proteomes" id="UP000516437">
    <property type="component" value="Chromosome 2"/>
</dbReference>
<evidence type="ECO:0000313" key="3">
    <source>
        <dbReference type="EMBL" id="KAB1221349.1"/>
    </source>
</evidence>
<protein>
    <submittedName>
        <fullName evidence="3">Uncharacterized protein</fullName>
    </submittedName>
</protein>
<keyword evidence="4" id="KW-1185">Reference proteome</keyword>
<dbReference type="AlphaFoldDB" id="A0A6A1W7V0"/>
<proteinExistence type="predicted"/>
<organism evidence="3 4">
    <name type="scientific">Morella rubra</name>
    <name type="common">Chinese bayberry</name>
    <dbReference type="NCBI Taxonomy" id="262757"/>
    <lineage>
        <taxon>Eukaryota</taxon>
        <taxon>Viridiplantae</taxon>
        <taxon>Streptophyta</taxon>
        <taxon>Embryophyta</taxon>
        <taxon>Tracheophyta</taxon>
        <taxon>Spermatophyta</taxon>
        <taxon>Magnoliopsida</taxon>
        <taxon>eudicotyledons</taxon>
        <taxon>Gunneridae</taxon>
        <taxon>Pentapetalae</taxon>
        <taxon>rosids</taxon>
        <taxon>fabids</taxon>
        <taxon>Fagales</taxon>
        <taxon>Myricaceae</taxon>
        <taxon>Morella</taxon>
    </lineage>
</organism>
<dbReference type="GO" id="GO:0005634">
    <property type="term" value="C:nucleus"/>
    <property type="evidence" value="ECO:0007669"/>
    <property type="project" value="TreeGrafter"/>
</dbReference>
<dbReference type="PANTHER" id="PTHR15885">
    <property type="entry name" value="COILED-COIL DOMAIN-CONTAINING PROTEIN 174"/>
    <property type="match status" value="1"/>
</dbReference>
<accession>A0A6A1W7V0</accession>
<feature type="region of interest" description="Disordered" evidence="2">
    <location>
        <begin position="204"/>
        <end position="231"/>
    </location>
</feature>
<dbReference type="InterPro" id="IPR025066">
    <property type="entry name" value="CCDC174-like"/>
</dbReference>
<evidence type="ECO:0000256" key="2">
    <source>
        <dbReference type="SAM" id="MobiDB-lite"/>
    </source>
</evidence>
<dbReference type="PANTHER" id="PTHR15885:SF1">
    <property type="entry name" value="COILED-COIL DOMAIN-CONTAINING PROTEIN 174"/>
    <property type="match status" value="1"/>
</dbReference>
<dbReference type="OrthoDB" id="333551at2759"/>
<keyword evidence="1" id="KW-0175">Coiled coil</keyword>
<dbReference type="EMBL" id="RXIC02000020">
    <property type="protein sequence ID" value="KAB1221349.1"/>
    <property type="molecule type" value="Genomic_DNA"/>
</dbReference>
<evidence type="ECO:0000313" key="4">
    <source>
        <dbReference type="Proteomes" id="UP000516437"/>
    </source>
</evidence>
<evidence type="ECO:0000256" key="1">
    <source>
        <dbReference type="ARBA" id="ARBA00023054"/>
    </source>
</evidence>
<sequence>MGEEGDRKRRVVVESLGWLTESSIMPKKHRAIEGVGPSSIMELKAHLYKSQEESKKTKELGGVPDSVTVHRAKPKISAHDPLSAKNSGVQARALKDKLELKAVKDGSASYAALERKAKLYNKLARGELSDEEDKEKYCVDFFRKNIEEDEPHLTQDQNSTSMVPPENGDGDNNASFLFTTKPVGLGRTAGTLDNDEHKRFVREVHEEANQAREKASELKLRRQEQAAARREKLRQTYLRKRLENLKSASSAEQT</sequence>
<name>A0A6A1W7V0_9ROSI</name>
<reference evidence="3 4" key="1">
    <citation type="journal article" date="2019" name="Plant Biotechnol. J.">
        <title>The red bayberry genome and genetic basis of sex determination.</title>
        <authorList>
            <person name="Jia H.M."/>
            <person name="Jia H.J."/>
            <person name="Cai Q.L."/>
            <person name="Wang Y."/>
            <person name="Zhao H.B."/>
            <person name="Yang W.F."/>
            <person name="Wang G.Y."/>
            <person name="Li Y.H."/>
            <person name="Zhan D.L."/>
            <person name="Shen Y.T."/>
            <person name="Niu Q.F."/>
            <person name="Chang L."/>
            <person name="Qiu J."/>
            <person name="Zhao L."/>
            <person name="Xie H.B."/>
            <person name="Fu W.Y."/>
            <person name="Jin J."/>
            <person name="Li X.W."/>
            <person name="Jiao Y."/>
            <person name="Zhou C.C."/>
            <person name="Tu T."/>
            <person name="Chai C.Y."/>
            <person name="Gao J.L."/>
            <person name="Fan L.J."/>
            <person name="van de Weg E."/>
            <person name="Wang J.Y."/>
            <person name="Gao Z.S."/>
        </authorList>
    </citation>
    <scope>NUCLEOTIDE SEQUENCE [LARGE SCALE GENOMIC DNA]</scope>
    <source>
        <tissue evidence="3">Leaves</tissue>
    </source>
</reference>
<comment type="caution">
    <text evidence="3">The sequence shown here is derived from an EMBL/GenBank/DDBJ whole genome shotgun (WGS) entry which is preliminary data.</text>
</comment>
<feature type="region of interest" description="Disordered" evidence="2">
    <location>
        <begin position="148"/>
        <end position="178"/>
    </location>
</feature>
<gene>
    <name evidence="3" type="ORF">CJ030_MR2G005410</name>
</gene>